<dbReference type="EMBL" id="OFSP01000004">
    <property type="protein sequence ID" value="SOY44385.1"/>
    <property type="molecule type" value="Genomic_DNA"/>
</dbReference>
<name>A0A375BHE1_9BURK</name>
<comment type="caution">
    <text evidence="1">The sequence shown here is derived from an EMBL/GenBank/DDBJ whole genome shotgun (WGS) entry which is preliminary data.</text>
</comment>
<accession>A0A375BHE1</accession>
<organism evidence="1">
    <name type="scientific">Cupriavidus taiwanensis</name>
    <dbReference type="NCBI Taxonomy" id="164546"/>
    <lineage>
        <taxon>Bacteria</taxon>
        <taxon>Pseudomonadati</taxon>
        <taxon>Pseudomonadota</taxon>
        <taxon>Betaproteobacteria</taxon>
        <taxon>Burkholderiales</taxon>
        <taxon>Burkholderiaceae</taxon>
        <taxon>Cupriavidus</taxon>
    </lineage>
</organism>
<sequence length="55" mass="5956">MGAARRIIDLQKLHPTPQPGEALPLVLPVIGREQRAGRGDRDPGLSRGALHLILK</sequence>
<protein>
    <submittedName>
        <fullName evidence="1">Uncharacterized protein</fullName>
    </submittedName>
</protein>
<gene>
    <name evidence="1" type="ORF">CBM2589_B120348</name>
</gene>
<reference evidence="1" key="1">
    <citation type="submission" date="2018-01" db="EMBL/GenBank/DDBJ databases">
        <authorList>
            <person name="Clerissi C."/>
        </authorList>
    </citation>
    <scope>NUCLEOTIDE SEQUENCE</scope>
    <source>
        <strain evidence="1">Cupriavidus taiwanensis STM 3521</strain>
    </source>
</reference>
<dbReference type="AlphaFoldDB" id="A0A375BHE1"/>
<dbReference type="Proteomes" id="UP000256297">
    <property type="component" value="Chromosome CBM2589_b"/>
</dbReference>
<proteinExistence type="predicted"/>
<evidence type="ECO:0000313" key="1">
    <source>
        <dbReference type="EMBL" id="SOY44385.1"/>
    </source>
</evidence>